<name>A0ABY9T5T2_BREBE</name>
<gene>
    <name evidence="2" type="ORF">RGB73_28650</name>
</gene>
<protein>
    <submittedName>
        <fullName evidence="2">ABC transporter permease</fullName>
    </submittedName>
</protein>
<feature type="compositionally biased region" description="Pro residues" evidence="1">
    <location>
        <begin position="141"/>
        <end position="151"/>
    </location>
</feature>
<proteinExistence type="predicted"/>
<dbReference type="EMBL" id="CP134050">
    <property type="protein sequence ID" value="WNC14586.1"/>
    <property type="molecule type" value="Genomic_DNA"/>
</dbReference>
<dbReference type="Proteomes" id="UP001256827">
    <property type="component" value="Chromosome"/>
</dbReference>
<evidence type="ECO:0000313" key="2">
    <source>
        <dbReference type="EMBL" id="WNC14586.1"/>
    </source>
</evidence>
<evidence type="ECO:0000256" key="1">
    <source>
        <dbReference type="SAM" id="MobiDB-lite"/>
    </source>
</evidence>
<reference evidence="2 3" key="1">
    <citation type="submission" date="2023-09" db="EMBL/GenBank/DDBJ databases">
        <title>Complete Genome and Methylome dissection of Bacillus brevis NEB573 original source of BbsI restriction endonuclease.</title>
        <authorList>
            <person name="Fomenkov A."/>
            <person name="Roberts R.D."/>
        </authorList>
    </citation>
    <scope>NUCLEOTIDE SEQUENCE [LARGE SCALE GENOMIC DNA]</scope>
    <source>
        <strain evidence="2 3">NEB573</strain>
    </source>
</reference>
<sequence>MGHFRTTPAPTGQVSTNKTAYQVNEQVTISANATDYSYYDRGILVWNLSVINKTTGKGYYAFETNREIADQSGYLPPVNETSSPKPFPWSQTYQYKPTEAGVYEVSLTITDRHHRARQGSSSMSTSTPYTYQFTVGDVPTDPGPDPDPDPPASCKRTTMDLRLEQENSSKEMGGVVSGGEGISVKDDTRIIATAKKAGTFKHNGMVMQSGSGNNRKVGITDAPTSGTFTITYESDDGTECWQKTFQVRKGGEEEKDHCPIVIHSGTALKNGATIEVAPNEEVTLIAKYTDAEGDQLAAKVKWDVIRPDGSIERLPGGYSDEKGRERWATWESDRLTLPFGTGKDSHDVILEKGKTYRVKLNYTGLLWEGRPECNWEITIKVRDSSCTITEQAKIKFKVYGEPPSEFPSGGAPLYDFMFDPFYKETFTKTADGYDMHMAVSANAAGTWYLEYDGRKVPIGQKRMADERQDVLLPDDFAVGEEMKLVFISETGCVREFSFTVLTYKRCYELLISMETVLGDQKWMRSVERGETIELGTSDFGNDGYALNLFTSEDTNYQVRWLDPDTGAWEYRRGSTNLPGSSKASEGHWLRLPQDKDTKEILSGLYIVEFYDDDNSTNQCDGHLFIQIGDAAPKGENLLIIKSSFAISPKQPQAAGTAGTITFQVKNAGSEEHDTKLAVRWESSPHETMLDVDGFKPGEVRTIQVPTQYPQQAENFIANINPGKNKPDNETIWTDNRAMWPVKLNGAPAIPYPPGGGGEFDGGEIGLEIYDSDNRQLQKLSLQADGVWEREPATIRVVIDQTKINEGFQKTKQEINSKISAYKSALEQSVSGEGIQNVTVTAQPGWISDSKSMAVYSPQQLDLKVSGPGTAQQWQVSSASTGGDYLYTGTVVPTQTTWREELQSQKYKAEINGFVISMDYRIQFELAYDSCSTDDDGEETCEPQSQSKTMSGRYTITVKGGERLFEVFEPNATGSLRHTAEWSEYHARDRYPNSQPLDYYAGERILTQVELQARHRHPVSGQYPVVVAAQAWISETGKRQTALQSSLTLKSTTPQLWRGPTYSASKLGERETGVDIPLMGDKQRGFQKDSTYAVHYFVQFRFGASKGFPTFNKSAGQGHGPGDYRIGFRIIANAWERQGIRNHTTQ</sequence>
<accession>A0ABY9T5T2</accession>
<feature type="region of interest" description="Disordered" evidence="1">
    <location>
        <begin position="114"/>
        <end position="155"/>
    </location>
</feature>
<keyword evidence="3" id="KW-1185">Reference proteome</keyword>
<organism evidence="2 3">
    <name type="scientific">Brevibacillus brevis</name>
    <name type="common">Bacillus brevis</name>
    <dbReference type="NCBI Taxonomy" id="1393"/>
    <lineage>
        <taxon>Bacteria</taxon>
        <taxon>Bacillati</taxon>
        <taxon>Bacillota</taxon>
        <taxon>Bacilli</taxon>
        <taxon>Bacillales</taxon>
        <taxon>Paenibacillaceae</taxon>
        <taxon>Brevibacillus</taxon>
    </lineage>
</organism>
<dbReference type="RefSeq" id="WP_310766910.1">
    <property type="nucleotide sequence ID" value="NZ_CP134050.1"/>
</dbReference>
<evidence type="ECO:0000313" key="3">
    <source>
        <dbReference type="Proteomes" id="UP001256827"/>
    </source>
</evidence>